<reference evidence="1 2" key="1">
    <citation type="journal article" date="2014" name="Genome Announc.">
        <title>Draft Genome Sequences of Two Isolates of the Roseobacter Group, Sulfitobacter sp. Strains 3SOLIMAR09 and 1FIGIMAR09, from Harbors of Mallorca Island (Mediterranean Sea).</title>
        <authorList>
            <person name="Mas-Llado M."/>
            <person name="Pina-Villalonga J.M."/>
            <person name="Brunet-Galmes I."/>
            <person name="Nogales B."/>
            <person name="Bosch R."/>
        </authorList>
    </citation>
    <scope>NUCLEOTIDE SEQUENCE [LARGE SCALE GENOMIC DNA]</scope>
    <source>
        <strain evidence="1 2">1FIGIMAR09</strain>
    </source>
</reference>
<gene>
    <name evidence="1" type="ORF">PM02_15745</name>
</gene>
<evidence type="ECO:0000313" key="1">
    <source>
        <dbReference type="EMBL" id="KAJ02097.1"/>
    </source>
</evidence>
<protein>
    <recommendedName>
        <fullName evidence="3">Transposase</fullName>
    </recommendedName>
</protein>
<evidence type="ECO:0008006" key="3">
    <source>
        <dbReference type="Google" id="ProtNLM"/>
    </source>
</evidence>
<dbReference type="EMBL" id="JEMU01000015">
    <property type="protein sequence ID" value="KAJ02097.1"/>
    <property type="molecule type" value="Genomic_DNA"/>
</dbReference>
<dbReference type="Proteomes" id="UP000027337">
    <property type="component" value="Unassembled WGS sequence"/>
</dbReference>
<accession>A0A061SML9</accession>
<comment type="caution">
    <text evidence="1">The sequence shown here is derived from an EMBL/GenBank/DDBJ whole genome shotgun (WGS) entry which is preliminary data.</text>
</comment>
<keyword evidence="2" id="KW-1185">Reference proteome</keyword>
<organism evidence="1 2">
    <name type="scientific">Sulfitobacter mediterraneus</name>
    <dbReference type="NCBI Taxonomy" id="83219"/>
    <lineage>
        <taxon>Bacteria</taxon>
        <taxon>Pseudomonadati</taxon>
        <taxon>Pseudomonadota</taxon>
        <taxon>Alphaproteobacteria</taxon>
        <taxon>Rhodobacterales</taxon>
        <taxon>Roseobacteraceae</taxon>
        <taxon>Sulfitobacter</taxon>
    </lineage>
</organism>
<proteinExistence type="predicted"/>
<name>A0A061SML9_9RHOB</name>
<dbReference type="AlphaFoldDB" id="A0A061SML9"/>
<sequence length="73" mass="8246">MPLKCLLLAFARLARLVSPQLERHLAMRFVLWLSDLRLAGPLSRSAVLRPPAMQSERLQAGLRDAVVARKWAL</sequence>
<evidence type="ECO:0000313" key="2">
    <source>
        <dbReference type="Proteomes" id="UP000027337"/>
    </source>
</evidence>